<name>A0A1H0CIS0_9ACTN</name>
<sequence length="80" mass="8607">MRHTLLMAYDEQLADRVRELVQEHGPADEKRMFGGPAFLLGGHLAVCASHDGGLLVRTDEQLGAWVGRGVATAQSLPPKG</sequence>
<evidence type="ECO:0000313" key="2">
    <source>
        <dbReference type="Proteomes" id="UP000199004"/>
    </source>
</evidence>
<dbReference type="AlphaFoldDB" id="A0A1H0CIS0"/>
<protein>
    <submittedName>
        <fullName evidence="1">TfoX N-terminal domain-containing protein</fullName>
    </submittedName>
</protein>
<evidence type="ECO:0000313" key="1">
    <source>
        <dbReference type="EMBL" id="SDN57764.1"/>
    </source>
</evidence>
<dbReference type="Proteomes" id="UP000199004">
    <property type="component" value="Unassembled WGS sequence"/>
</dbReference>
<dbReference type="EMBL" id="FNIC01000003">
    <property type="protein sequence ID" value="SDN57764.1"/>
    <property type="molecule type" value="Genomic_DNA"/>
</dbReference>
<dbReference type="Gene3D" id="3.30.1460.30">
    <property type="entry name" value="YgaC/TfoX-N like chaperone"/>
    <property type="match status" value="1"/>
</dbReference>
<accession>A0A1H0CIS0</accession>
<reference evidence="1 2" key="1">
    <citation type="submission" date="2016-10" db="EMBL/GenBank/DDBJ databases">
        <authorList>
            <person name="de Groot N.N."/>
        </authorList>
    </citation>
    <scope>NUCLEOTIDE SEQUENCE [LARGE SCALE GENOMIC DNA]</scope>
    <source>
        <strain evidence="1 2">CGMCC 1.11147</strain>
    </source>
</reference>
<dbReference type="SUPFAM" id="SSF159894">
    <property type="entry name" value="YgaC/TfoX-N like"/>
    <property type="match status" value="1"/>
</dbReference>
<proteinExistence type="predicted"/>
<keyword evidence="2" id="KW-1185">Reference proteome</keyword>
<organism evidence="1 2">
    <name type="scientific">Nocardioides szechwanensis</name>
    <dbReference type="NCBI Taxonomy" id="1005944"/>
    <lineage>
        <taxon>Bacteria</taxon>
        <taxon>Bacillati</taxon>
        <taxon>Actinomycetota</taxon>
        <taxon>Actinomycetes</taxon>
        <taxon>Propionibacteriales</taxon>
        <taxon>Nocardioidaceae</taxon>
        <taxon>Nocardioides</taxon>
    </lineage>
</organism>
<gene>
    <name evidence="1" type="ORF">SAMN05192576_2437</name>
</gene>
<dbReference type="STRING" id="1005944.SAMN05192576_2437"/>